<dbReference type="RefSeq" id="WP_115417013.1">
    <property type="nucleotide sequence ID" value="NZ_CP031357.1"/>
</dbReference>
<evidence type="ECO:0000259" key="6">
    <source>
        <dbReference type="Pfam" id="PF04932"/>
    </source>
</evidence>
<proteinExistence type="predicted"/>
<evidence type="ECO:0000256" key="3">
    <source>
        <dbReference type="ARBA" id="ARBA00022989"/>
    </source>
</evidence>
<dbReference type="AlphaFoldDB" id="A0A345YFY3"/>
<dbReference type="KEGG" id="err:DVR09_11300"/>
<evidence type="ECO:0000313" key="8">
    <source>
        <dbReference type="Proteomes" id="UP000254508"/>
    </source>
</evidence>
<name>A0A345YFY3_9SPHN</name>
<feature type="transmembrane region" description="Helical" evidence="5">
    <location>
        <begin position="205"/>
        <end position="221"/>
    </location>
</feature>
<feature type="transmembrane region" description="Helical" evidence="5">
    <location>
        <begin position="130"/>
        <end position="150"/>
    </location>
</feature>
<accession>A0A345YFY3</accession>
<keyword evidence="7" id="KW-0436">Ligase</keyword>
<reference evidence="8" key="1">
    <citation type="submission" date="2018-07" db="EMBL/GenBank/DDBJ databases">
        <title>Genome sequence of Erythrobacter strain YH-07, an antagonistic bacterium isolated from Yellow Sea.</title>
        <authorList>
            <person name="Tang T."/>
            <person name="Liu Q."/>
            <person name="Sun X."/>
        </authorList>
    </citation>
    <scope>NUCLEOTIDE SEQUENCE [LARGE SCALE GENOMIC DNA]</scope>
    <source>
        <strain evidence="8">YH-07</strain>
    </source>
</reference>
<keyword evidence="4 5" id="KW-0472">Membrane</keyword>
<feature type="transmembrane region" description="Helical" evidence="5">
    <location>
        <begin position="256"/>
        <end position="275"/>
    </location>
</feature>
<dbReference type="EMBL" id="CP031357">
    <property type="protein sequence ID" value="AXK42835.1"/>
    <property type="molecule type" value="Genomic_DNA"/>
</dbReference>
<comment type="subcellular location">
    <subcellularLocation>
        <location evidence="1">Membrane</location>
        <topology evidence="1">Multi-pass membrane protein</topology>
    </subcellularLocation>
</comment>
<feature type="transmembrane region" description="Helical" evidence="5">
    <location>
        <begin position="157"/>
        <end position="185"/>
    </location>
</feature>
<evidence type="ECO:0000256" key="2">
    <source>
        <dbReference type="ARBA" id="ARBA00022692"/>
    </source>
</evidence>
<feature type="transmembrane region" description="Helical" evidence="5">
    <location>
        <begin position="296"/>
        <end position="315"/>
    </location>
</feature>
<feature type="transmembrane region" description="Helical" evidence="5">
    <location>
        <begin position="44"/>
        <end position="63"/>
    </location>
</feature>
<dbReference type="PANTHER" id="PTHR37422:SF13">
    <property type="entry name" value="LIPOPOLYSACCHARIDE BIOSYNTHESIS PROTEIN PA4999-RELATED"/>
    <property type="match status" value="1"/>
</dbReference>
<protein>
    <submittedName>
        <fullName evidence="7">O-antigen ligase domain-containing protein</fullName>
    </submittedName>
</protein>
<dbReference type="Pfam" id="PF04932">
    <property type="entry name" value="Wzy_C"/>
    <property type="match status" value="1"/>
</dbReference>
<dbReference type="GO" id="GO:0016874">
    <property type="term" value="F:ligase activity"/>
    <property type="evidence" value="ECO:0007669"/>
    <property type="project" value="UniProtKB-KW"/>
</dbReference>
<feature type="domain" description="O-antigen ligase-related" evidence="6">
    <location>
        <begin position="238"/>
        <end position="398"/>
    </location>
</feature>
<feature type="transmembrane region" description="Helical" evidence="5">
    <location>
        <begin position="21"/>
        <end position="38"/>
    </location>
</feature>
<evidence type="ECO:0000256" key="4">
    <source>
        <dbReference type="ARBA" id="ARBA00023136"/>
    </source>
</evidence>
<sequence>MGFDHERGKRALGLERSPTKGWVVLGLLAALVALTGGASRFDAIQIIPLRTLSALFFIPALFYISATKARDERTLLVLFACFASLVVIQLLPLPPELWHELPGRSEIFRLDAALGLEDVWRPLTMTPTRTWNVLGSLVVPAAGLLLSVAYSASTLTLLRLIAALGVLNATLSLLQIIAGSASPLYLYALTNRGGAVGVFANENHAAFFAACSMLVVAILGIRVRQLPGRTWESLAYPFAFFLIAIASLTGGSRAGFAASLGAIVISALMLIWSPGARRGHSAARSDTSWLDQHPRLILAFPVIFIGVVAGAFIALDRTPAFRDILASDSFADLRWSIWPVMAEMLGAHWVLGTGFGSFEQVYQIHEPAKLLMPQYVNQAHNDWAQLIIEGGLFAALILTTLLVWMAKAVIALSARRQTRVLAIFWISIFAILGLSSIIDYPLRTPLFQLVSIWLLLGLSRDLRDMKAT</sequence>
<evidence type="ECO:0000256" key="1">
    <source>
        <dbReference type="ARBA" id="ARBA00004141"/>
    </source>
</evidence>
<feature type="transmembrane region" description="Helical" evidence="5">
    <location>
        <begin position="418"/>
        <end position="438"/>
    </location>
</feature>
<dbReference type="GO" id="GO:0016020">
    <property type="term" value="C:membrane"/>
    <property type="evidence" value="ECO:0007669"/>
    <property type="project" value="UniProtKB-SubCell"/>
</dbReference>
<dbReference type="PANTHER" id="PTHR37422">
    <property type="entry name" value="TEICHURONIC ACID BIOSYNTHESIS PROTEIN TUAE"/>
    <property type="match status" value="1"/>
</dbReference>
<evidence type="ECO:0000256" key="5">
    <source>
        <dbReference type="SAM" id="Phobius"/>
    </source>
</evidence>
<evidence type="ECO:0000313" key="7">
    <source>
        <dbReference type="EMBL" id="AXK42835.1"/>
    </source>
</evidence>
<feature type="transmembrane region" description="Helical" evidence="5">
    <location>
        <begin position="75"/>
        <end position="93"/>
    </location>
</feature>
<feature type="transmembrane region" description="Helical" evidence="5">
    <location>
        <begin position="383"/>
        <end position="406"/>
    </location>
</feature>
<dbReference type="InterPro" id="IPR007016">
    <property type="entry name" value="O-antigen_ligase-rel_domated"/>
</dbReference>
<keyword evidence="2 5" id="KW-0812">Transmembrane</keyword>
<feature type="transmembrane region" description="Helical" evidence="5">
    <location>
        <begin position="233"/>
        <end position="250"/>
    </location>
</feature>
<keyword evidence="3 5" id="KW-1133">Transmembrane helix</keyword>
<dbReference type="Proteomes" id="UP000254508">
    <property type="component" value="Chromosome"/>
</dbReference>
<dbReference type="OrthoDB" id="7628239at2"/>
<organism evidence="7 8">
    <name type="scientific">Erythrobacter aureus</name>
    <dbReference type="NCBI Taxonomy" id="2182384"/>
    <lineage>
        <taxon>Bacteria</taxon>
        <taxon>Pseudomonadati</taxon>
        <taxon>Pseudomonadota</taxon>
        <taxon>Alphaproteobacteria</taxon>
        <taxon>Sphingomonadales</taxon>
        <taxon>Erythrobacteraceae</taxon>
        <taxon>Erythrobacter/Porphyrobacter group</taxon>
        <taxon>Erythrobacter</taxon>
    </lineage>
</organism>
<dbReference type="InterPro" id="IPR051533">
    <property type="entry name" value="WaaL-like"/>
</dbReference>
<keyword evidence="8" id="KW-1185">Reference proteome</keyword>
<gene>
    <name evidence="7" type="ORF">DVR09_11300</name>
</gene>